<dbReference type="GO" id="GO:0016301">
    <property type="term" value="F:kinase activity"/>
    <property type="evidence" value="ECO:0007669"/>
    <property type="project" value="UniProtKB-KW"/>
</dbReference>
<dbReference type="InterPro" id="IPR002173">
    <property type="entry name" value="Carboh/pur_kinase_PfkB_CS"/>
</dbReference>
<evidence type="ECO:0000259" key="6">
    <source>
        <dbReference type="Pfam" id="PF00294"/>
    </source>
</evidence>
<accession>A0ABU2MBQ4</accession>
<evidence type="ECO:0000313" key="8">
    <source>
        <dbReference type="Proteomes" id="UP001183390"/>
    </source>
</evidence>
<name>A0ABU2MBQ4_9ACTN</name>
<keyword evidence="4 7" id="KW-0418">Kinase</keyword>
<keyword evidence="5" id="KW-0067">ATP-binding</keyword>
<evidence type="ECO:0000313" key="7">
    <source>
        <dbReference type="EMBL" id="MDT0330098.1"/>
    </source>
</evidence>
<dbReference type="PANTHER" id="PTHR43085:SF1">
    <property type="entry name" value="PSEUDOURIDINE KINASE-RELATED"/>
    <property type="match status" value="1"/>
</dbReference>
<dbReference type="CDD" id="cd01167">
    <property type="entry name" value="bac_FRK"/>
    <property type="match status" value="1"/>
</dbReference>
<dbReference type="InterPro" id="IPR011611">
    <property type="entry name" value="PfkB_dom"/>
</dbReference>
<comment type="similarity">
    <text evidence="1">Belongs to the carbohydrate kinase PfkB family.</text>
</comment>
<keyword evidence="3" id="KW-0547">Nucleotide-binding</keyword>
<evidence type="ECO:0000256" key="5">
    <source>
        <dbReference type="ARBA" id="ARBA00022840"/>
    </source>
</evidence>
<comment type="caution">
    <text evidence="7">The sequence shown here is derived from an EMBL/GenBank/DDBJ whole genome shotgun (WGS) entry which is preliminary data.</text>
</comment>
<dbReference type="SUPFAM" id="SSF53613">
    <property type="entry name" value="Ribokinase-like"/>
    <property type="match status" value="1"/>
</dbReference>
<reference evidence="8" key="1">
    <citation type="submission" date="2023-07" db="EMBL/GenBank/DDBJ databases">
        <title>30 novel species of actinomycetes from the DSMZ collection.</title>
        <authorList>
            <person name="Nouioui I."/>
        </authorList>
    </citation>
    <scope>NUCLEOTIDE SEQUENCE [LARGE SCALE GENOMIC DNA]</scope>
    <source>
        <strain evidence="8">DSM 44743</strain>
    </source>
</reference>
<dbReference type="InterPro" id="IPR029056">
    <property type="entry name" value="Ribokinase-like"/>
</dbReference>
<dbReference type="Gene3D" id="3.40.1190.20">
    <property type="match status" value="1"/>
</dbReference>
<evidence type="ECO:0000256" key="4">
    <source>
        <dbReference type="ARBA" id="ARBA00022777"/>
    </source>
</evidence>
<feature type="domain" description="Carbohydrate kinase PfkB" evidence="6">
    <location>
        <begin position="2"/>
        <end position="307"/>
    </location>
</feature>
<keyword evidence="2 7" id="KW-0808">Transferase</keyword>
<dbReference type="Proteomes" id="UP001183390">
    <property type="component" value="Unassembled WGS sequence"/>
</dbReference>
<dbReference type="EMBL" id="JAVREP010000010">
    <property type="protein sequence ID" value="MDT0330098.1"/>
    <property type="molecule type" value="Genomic_DNA"/>
</dbReference>
<keyword evidence="8" id="KW-1185">Reference proteome</keyword>
<evidence type="ECO:0000256" key="2">
    <source>
        <dbReference type="ARBA" id="ARBA00022679"/>
    </source>
</evidence>
<dbReference type="EC" id="2.7.1.-" evidence="7"/>
<proteinExistence type="inferred from homology"/>
<protein>
    <submittedName>
        <fullName evidence="7">Carbohydrate kinase</fullName>
        <ecNumber evidence="7">2.7.1.-</ecNumber>
    </submittedName>
</protein>
<dbReference type="PROSITE" id="PS00584">
    <property type="entry name" value="PFKB_KINASES_2"/>
    <property type="match status" value="1"/>
</dbReference>
<gene>
    <name evidence="7" type="ORF">RM479_16925</name>
</gene>
<evidence type="ECO:0000256" key="3">
    <source>
        <dbReference type="ARBA" id="ARBA00022741"/>
    </source>
</evidence>
<dbReference type="Pfam" id="PF00294">
    <property type="entry name" value="PfkB"/>
    <property type="match status" value="1"/>
</dbReference>
<dbReference type="RefSeq" id="WP_311512674.1">
    <property type="nucleotide sequence ID" value="NZ_JAVREP010000010.1"/>
</dbReference>
<dbReference type="InterPro" id="IPR050306">
    <property type="entry name" value="PfkB_Carbo_kinase"/>
</dbReference>
<evidence type="ECO:0000256" key="1">
    <source>
        <dbReference type="ARBA" id="ARBA00010688"/>
    </source>
</evidence>
<organism evidence="7 8">
    <name type="scientific">Nocardiopsis lambiniae</name>
    <dbReference type="NCBI Taxonomy" id="3075539"/>
    <lineage>
        <taxon>Bacteria</taxon>
        <taxon>Bacillati</taxon>
        <taxon>Actinomycetota</taxon>
        <taxon>Actinomycetes</taxon>
        <taxon>Streptosporangiales</taxon>
        <taxon>Nocardiopsidaceae</taxon>
        <taxon>Nocardiopsis</taxon>
    </lineage>
</organism>
<sequence length="323" mass="33797">MIVVCGEALVDLVPRRGMGTGELWRAVPGGGPANTAVALAGLGADTALLCRLSGDAFGRAIRAHLTDHGVDLRLAVTAREPSTLAVVSLDPWGSAEYGFYLRDTADWLWGPGEVPEPPEDTEAIHVGSLAAVIEPGAGHLLDRVRAHRGRAVVCFDVNARPAVGLTREEVARHAAAWADTAHIVKASDEDLAWLEPDADPLDTARAWTDRHGLDLMLLTRGAEGAVALSAHRTEEIAVPGVRVEVRDTVGAGDAFGAAVLARLGELGRLGDPAGLADLDPERVRDVLGFAVAAAALACTTEGALAPTRERVRGFMDLLRPVGG</sequence>
<dbReference type="PANTHER" id="PTHR43085">
    <property type="entry name" value="HEXOKINASE FAMILY MEMBER"/>
    <property type="match status" value="1"/>
</dbReference>